<protein>
    <submittedName>
        <fullName evidence="2">Retrovirus-related Pol polyprotein from transposon TNT 1-94</fullName>
    </submittedName>
</protein>
<feature type="compositionally biased region" description="Basic and acidic residues" evidence="1">
    <location>
        <begin position="193"/>
        <end position="205"/>
    </location>
</feature>
<organism evidence="2">
    <name type="scientific">Tanacetum cinerariifolium</name>
    <name type="common">Dalmatian daisy</name>
    <name type="synonym">Chrysanthemum cinerariifolium</name>
    <dbReference type="NCBI Taxonomy" id="118510"/>
    <lineage>
        <taxon>Eukaryota</taxon>
        <taxon>Viridiplantae</taxon>
        <taxon>Streptophyta</taxon>
        <taxon>Embryophyta</taxon>
        <taxon>Tracheophyta</taxon>
        <taxon>Spermatophyta</taxon>
        <taxon>Magnoliopsida</taxon>
        <taxon>eudicotyledons</taxon>
        <taxon>Gunneridae</taxon>
        <taxon>Pentapetalae</taxon>
        <taxon>asterids</taxon>
        <taxon>campanulids</taxon>
        <taxon>Asterales</taxon>
        <taxon>Asteraceae</taxon>
        <taxon>Asteroideae</taxon>
        <taxon>Anthemideae</taxon>
        <taxon>Anthemidinae</taxon>
        <taxon>Tanacetum</taxon>
    </lineage>
</organism>
<feature type="compositionally biased region" description="Low complexity" evidence="1">
    <location>
        <begin position="1"/>
        <end position="11"/>
    </location>
</feature>
<comment type="caution">
    <text evidence="2">The sequence shown here is derived from an EMBL/GenBank/DDBJ whole genome shotgun (WGS) entry which is preliminary data.</text>
</comment>
<name>A0A6L2KYB4_TANCI</name>
<reference evidence="2" key="1">
    <citation type="journal article" date="2019" name="Sci. Rep.">
        <title>Draft genome of Tanacetum cinerariifolium, the natural source of mosquito coil.</title>
        <authorList>
            <person name="Yamashiro T."/>
            <person name="Shiraishi A."/>
            <person name="Satake H."/>
            <person name="Nakayama K."/>
        </authorList>
    </citation>
    <scope>NUCLEOTIDE SEQUENCE</scope>
</reference>
<dbReference type="AlphaFoldDB" id="A0A6L2KYB4"/>
<feature type="compositionally biased region" description="Polar residues" evidence="1">
    <location>
        <begin position="37"/>
        <end position="46"/>
    </location>
</feature>
<feature type="region of interest" description="Disordered" evidence="1">
    <location>
        <begin position="168"/>
        <end position="205"/>
    </location>
</feature>
<sequence>MVSRVSSSSSRALDNAANKEEPVRRGPGAGAPRSTLRRSSQNSSTEDVLPLPGNVNMAFDLQSTKDVLPLPGSANMAFDLQSTEDVLPLPGSANMEFDLRQTKDVLPWLGSANMAFDLRSTEDVLPWPGSANIVFDLVLGLQRLSHMFYIRRYLCGMHEDNYNERHGRTVDTKKESMSGRAEYRGRKGPMTADTKKENMTRHAERHRGCDAALETLLADMKAGEKAASMKKAYSTLILGLGDRVLREVAKKTTAAGIWTKLTSLYMTKFAHNIQHI</sequence>
<accession>A0A6L2KYB4</accession>
<feature type="compositionally biased region" description="Basic and acidic residues" evidence="1">
    <location>
        <begin position="168"/>
        <end position="185"/>
    </location>
</feature>
<evidence type="ECO:0000256" key="1">
    <source>
        <dbReference type="SAM" id="MobiDB-lite"/>
    </source>
</evidence>
<proteinExistence type="predicted"/>
<gene>
    <name evidence="2" type="ORF">Tci_025525</name>
</gene>
<evidence type="ECO:0000313" key="2">
    <source>
        <dbReference type="EMBL" id="GEU53547.1"/>
    </source>
</evidence>
<feature type="region of interest" description="Disordered" evidence="1">
    <location>
        <begin position="1"/>
        <end position="51"/>
    </location>
</feature>
<dbReference type="EMBL" id="BKCJ010003190">
    <property type="protein sequence ID" value="GEU53547.1"/>
    <property type="molecule type" value="Genomic_DNA"/>
</dbReference>